<keyword evidence="4" id="KW-1185">Reference proteome</keyword>
<feature type="domain" description="FecR protein" evidence="1">
    <location>
        <begin position="126"/>
        <end position="218"/>
    </location>
</feature>
<evidence type="ECO:0000313" key="4">
    <source>
        <dbReference type="Proteomes" id="UP000591735"/>
    </source>
</evidence>
<dbReference type="Proteomes" id="UP000591735">
    <property type="component" value="Unassembled WGS sequence"/>
</dbReference>
<dbReference type="Pfam" id="PF04773">
    <property type="entry name" value="FecR"/>
    <property type="match status" value="1"/>
</dbReference>
<keyword evidence="3" id="KW-0472">Membrane</keyword>
<accession>A0A840UGW9</accession>
<dbReference type="Pfam" id="PF16220">
    <property type="entry name" value="DUF4880"/>
    <property type="match status" value="1"/>
</dbReference>
<evidence type="ECO:0000259" key="1">
    <source>
        <dbReference type="Pfam" id="PF04773"/>
    </source>
</evidence>
<proteinExistence type="predicted"/>
<dbReference type="PANTHER" id="PTHR30273:SF2">
    <property type="entry name" value="PROTEIN FECR"/>
    <property type="match status" value="1"/>
</dbReference>
<dbReference type="Gene3D" id="2.60.120.1440">
    <property type="match status" value="1"/>
</dbReference>
<dbReference type="AlphaFoldDB" id="A0A840UGW9"/>
<feature type="domain" description="FecR N-terminal" evidence="2">
    <location>
        <begin position="12"/>
        <end position="52"/>
    </location>
</feature>
<name>A0A840UGW9_9GAMM</name>
<evidence type="ECO:0000259" key="2">
    <source>
        <dbReference type="Pfam" id="PF16220"/>
    </source>
</evidence>
<keyword evidence="3" id="KW-0812">Transmembrane</keyword>
<dbReference type="RefSeq" id="WP_183699472.1">
    <property type="nucleotide sequence ID" value="NZ_JACHFE010000001.1"/>
</dbReference>
<dbReference type="InterPro" id="IPR032623">
    <property type="entry name" value="FecR_N"/>
</dbReference>
<reference evidence="3 4" key="1">
    <citation type="submission" date="2020-08" db="EMBL/GenBank/DDBJ databases">
        <title>Genomic Encyclopedia of Type Strains, Phase IV (KMG-IV): sequencing the most valuable type-strain genomes for metagenomic binning, comparative biology and taxonomic classification.</title>
        <authorList>
            <person name="Goeker M."/>
        </authorList>
    </citation>
    <scope>NUCLEOTIDE SEQUENCE [LARGE SCALE GENOMIC DNA]</scope>
    <source>
        <strain evidence="3 4">DSM 22359</strain>
    </source>
</reference>
<dbReference type="Gene3D" id="3.55.50.30">
    <property type="match status" value="1"/>
</dbReference>
<comment type="caution">
    <text evidence="3">The sequence shown here is derived from an EMBL/GenBank/DDBJ whole genome shotgun (WGS) entry which is preliminary data.</text>
</comment>
<dbReference type="PIRSF" id="PIRSF018266">
    <property type="entry name" value="FecR"/>
    <property type="match status" value="1"/>
</dbReference>
<dbReference type="InterPro" id="IPR006860">
    <property type="entry name" value="FecR"/>
</dbReference>
<evidence type="ECO:0000313" key="3">
    <source>
        <dbReference type="EMBL" id="MBB5320058.1"/>
    </source>
</evidence>
<dbReference type="InterPro" id="IPR012373">
    <property type="entry name" value="Ferrdict_sens_TM"/>
</dbReference>
<organism evidence="3 4">
    <name type="scientific">Marinobacter oulmenensis</name>
    <dbReference type="NCBI Taxonomy" id="643747"/>
    <lineage>
        <taxon>Bacteria</taxon>
        <taxon>Pseudomonadati</taxon>
        <taxon>Pseudomonadota</taxon>
        <taxon>Gammaproteobacteria</taxon>
        <taxon>Pseudomonadales</taxon>
        <taxon>Marinobacteraceae</taxon>
        <taxon>Marinobacter</taxon>
    </lineage>
</organism>
<gene>
    <name evidence="3" type="ORF">HNR38_000526</name>
</gene>
<dbReference type="GO" id="GO:0016989">
    <property type="term" value="F:sigma factor antagonist activity"/>
    <property type="evidence" value="ECO:0007669"/>
    <property type="project" value="TreeGrafter"/>
</dbReference>
<dbReference type="PANTHER" id="PTHR30273">
    <property type="entry name" value="PERIPLASMIC SIGNAL SENSOR AND SIGMA FACTOR ACTIVATOR FECR-RELATED"/>
    <property type="match status" value="1"/>
</dbReference>
<protein>
    <submittedName>
        <fullName evidence="3">Transmembrane sensor</fullName>
    </submittedName>
</protein>
<dbReference type="EMBL" id="JACHFE010000001">
    <property type="protein sequence ID" value="MBB5320058.1"/>
    <property type="molecule type" value="Genomic_DNA"/>
</dbReference>
<sequence length="335" mass="37549">MLNNPEPSRIDQRAALWVMKQQQGRLSSRQQRAFTRWRERDPRHEQAAQKALQAWQASASLCNDPDLAMPERPATRRFRPTLAWLRPNPMHWQWPQATALVLVLGVFSLWLSQTHWLMQIQADHYARTGETLDFTLEDGSRVQLASESAINVNYSADGRRVELLQGEGIFSPSPVTSQDPRPFIVETSGADIRALGTRYLVRQEDKGAGLVAVLEHSVSVKLDRTPDSGMGYREVKQAQTVHFNPETGVTPVDLNIDNITAWSRGMLVFRRAPLAEVTRQLGRYGAGRIVIASEQLAQRPVSAVFALENMDSATENLGRALDAELVSLPGMTVIY</sequence>